<dbReference type="AlphaFoldDB" id="A0EH49"/>
<evidence type="ECO:0000313" key="4">
    <source>
        <dbReference type="Proteomes" id="UP000000600"/>
    </source>
</evidence>
<protein>
    <recommendedName>
        <fullName evidence="5">B box-type domain-containing protein</fullName>
    </recommendedName>
</protein>
<feature type="coiled-coil region" evidence="1">
    <location>
        <begin position="73"/>
        <end position="154"/>
    </location>
</feature>
<feature type="region of interest" description="Disordered" evidence="2">
    <location>
        <begin position="236"/>
        <end position="329"/>
    </location>
</feature>
<dbReference type="HOGENOM" id="CLU_410765_0_0_1"/>
<dbReference type="RefSeq" id="XP_001462013.1">
    <property type="nucleotide sequence ID" value="XM_001461976.1"/>
</dbReference>
<evidence type="ECO:0008006" key="5">
    <source>
        <dbReference type="Google" id="ProtNLM"/>
    </source>
</evidence>
<dbReference type="EMBL" id="CT868678">
    <property type="protein sequence ID" value="CAK94640.1"/>
    <property type="molecule type" value="Genomic_DNA"/>
</dbReference>
<dbReference type="Proteomes" id="UP000000600">
    <property type="component" value="Unassembled WGS sequence"/>
</dbReference>
<gene>
    <name evidence="3" type="ORF">GSPATT00026964001</name>
</gene>
<reference evidence="3 4" key="1">
    <citation type="journal article" date="2006" name="Nature">
        <title>Global trends of whole-genome duplications revealed by the ciliate Paramecium tetraurelia.</title>
        <authorList>
            <consortium name="Genoscope"/>
            <person name="Aury J.-M."/>
            <person name="Jaillon O."/>
            <person name="Duret L."/>
            <person name="Noel B."/>
            <person name="Jubin C."/>
            <person name="Porcel B.M."/>
            <person name="Segurens B."/>
            <person name="Daubin V."/>
            <person name="Anthouard V."/>
            <person name="Aiach N."/>
            <person name="Arnaiz O."/>
            <person name="Billaut A."/>
            <person name="Beisson J."/>
            <person name="Blanc I."/>
            <person name="Bouhouche K."/>
            <person name="Camara F."/>
            <person name="Duharcourt S."/>
            <person name="Guigo R."/>
            <person name="Gogendeau D."/>
            <person name="Katinka M."/>
            <person name="Keller A.-M."/>
            <person name="Kissmehl R."/>
            <person name="Klotz C."/>
            <person name="Koll F."/>
            <person name="Le Moue A."/>
            <person name="Lepere C."/>
            <person name="Malinsky S."/>
            <person name="Nowacki M."/>
            <person name="Nowak J.K."/>
            <person name="Plattner H."/>
            <person name="Poulain J."/>
            <person name="Ruiz F."/>
            <person name="Serrano V."/>
            <person name="Zagulski M."/>
            <person name="Dessen P."/>
            <person name="Betermier M."/>
            <person name="Weissenbach J."/>
            <person name="Scarpelli C."/>
            <person name="Schachter V."/>
            <person name="Sperling L."/>
            <person name="Meyer E."/>
            <person name="Cohen J."/>
            <person name="Wincker P."/>
        </authorList>
    </citation>
    <scope>NUCLEOTIDE SEQUENCE [LARGE SCALE GENOMIC DNA]</scope>
    <source>
        <strain evidence="3 4">Stock d4-2</strain>
    </source>
</reference>
<dbReference type="GeneID" id="5047798"/>
<dbReference type="InParanoid" id="A0EH49"/>
<dbReference type="SUPFAM" id="SSF50978">
    <property type="entry name" value="WD40 repeat-like"/>
    <property type="match status" value="1"/>
</dbReference>
<feature type="compositionally biased region" description="Polar residues" evidence="2">
    <location>
        <begin position="246"/>
        <end position="329"/>
    </location>
</feature>
<keyword evidence="4" id="KW-1185">Reference proteome</keyword>
<accession>A0EH49</accession>
<evidence type="ECO:0000313" key="3">
    <source>
        <dbReference type="EMBL" id="CAK94640.1"/>
    </source>
</evidence>
<dbReference type="KEGG" id="ptm:GSPATT00026964001"/>
<dbReference type="OMA" id="FYPCDKA"/>
<proteinExistence type="predicted"/>
<evidence type="ECO:0000256" key="1">
    <source>
        <dbReference type="SAM" id="Coils"/>
    </source>
</evidence>
<keyword evidence="1" id="KW-0175">Coiled coil</keyword>
<evidence type="ECO:0000256" key="2">
    <source>
        <dbReference type="SAM" id="MobiDB-lite"/>
    </source>
</evidence>
<sequence>MSNWNFYPCDKADHDNYRLDRACIDPKCNKHQLVCTICSENEHQFCNPPSIKSFLMQFKQQLHSGSIDQDNQIEELISVYEKIENQMELTLQNIQLIVDEQKKIIKNVKDNIKDHSQQQNKQKQQKEKLVKFEQNMNQENYAELIEEIEDFRKNANKFQFSIKKAQGSEITKIEERIQNGNKYAQQYINSTCSIIQQFKKLNEDFQVNLQNYFYITPNKPNDQEQLTLDRAFSFSRFKTPPRAQDIPQNTSDTKNTNRNIQNQSGTKSPDPTFNLSSSKQVQSSQIPKPQQQETNSANKIPSFFSTIPLSPNQRSIQRSYSPLQSAENRNQVEQQTALEITQESKTLFETSEQEITKLLFLSNQLIAACCGTKCIISEFKTLQQTYTINLREQITDAAYMEFNHQNGILVLATKKGNIELRRRTQDPSQPFIPINDSSQINYQSDKSILVSINQLKKQIVTLEDKNIIKIFQVDPFKQIDSFQLTQPGTVLHVNSDFIYVGCKSRLIICDMNHQYDKYLDIPDINSTIISINTQENNLLVGLQDRINVFQRRKNGDYFRIHEYVTGEIRYMNSLTKLPIVIVLRPQQIQKKQVFIYDYKLEKFIDLETQMVKVCAVREDDGISLIGLTQGSGQCVIYKVVQTSQPQQTQ</sequence>
<organism evidence="3 4">
    <name type="scientific">Paramecium tetraurelia</name>
    <dbReference type="NCBI Taxonomy" id="5888"/>
    <lineage>
        <taxon>Eukaryota</taxon>
        <taxon>Sar</taxon>
        <taxon>Alveolata</taxon>
        <taxon>Ciliophora</taxon>
        <taxon>Intramacronucleata</taxon>
        <taxon>Oligohymenophorea</taxon>
        <taxon>Peniculida</taxon>
        <taxon>Parameciidae</taxon>
        <taxon>Paramecium</taxon>
    </lineage>
</organism>
<dbReference type="OrthoDB" id="10402488at2759"/>
<dbReference type="InterPro" id="IPR036322">
    <property type="entry name" value="WD40_repeat_dom_sf"/>
</dbReference>
<name>A0EH49_PARTE</name>